<comment type="caution">
    <text evidence="2">The sequence shown here is derived from an EMBL/GenBank/DDBJ whole genome shotgun (WGS) entry which is preliminary data.</text>
</comment>
<evidence type="ECO:0000259" key="1">
    <source>
        <dbReference type="Pfam" id="PF13448"/>
    </source>
</evidence>
<sequence>MTQARVYVEVCIIRVFHPPGSPNLRPRSLHVLGLMAWGALLSTALPGPAGAATPQYGCYNLNLEEDWVPPFSEGSFQFLRQAELTPEQTLRATPPQALTSAEHLVLPVSQRLSATYVQDASGTRPSLGYLYVDELMTRGYLDVNGNLLDTNGNGITDLHEDLYNLAPATGSQARPYVGTTRRCSRTFTSGGLTYSQPDLALNESCTSAFTASVLLPDARPGSHSTVRIDVVGSNTAAVPRTGFSDNGLFARIPNLLEPAHALNNARGLGHPVFFPAGGEAVDLGTIEAGRELVFFLVVANDSLHDPYENRVYPCLRKAANGQCTLHLKTSTSVFFSRSKWNLDQDPVGQTPVVARNIGCEASESCLPEDPRPIEGACAVAATGQNLCGWLDAEALSQTSLPMEAASVAVSGNGNMPHALLGAPGGTPATWLLAFEDLGGGGDRDFNDAVFQFQGDTSSEARSSVLYPSTVITEPWCAISQVRFRKEDAPGSACGASAAISYAVATDCRVCNSYSCTLNLTPSWKPVTFPTGAQEVVLDVSSTPGNQLCWKARMSGTSPTCLPTVSNVDVGFVYAPVSP</sequence>
<accession>A0A3A8QXG0</accession>
<name>A0A3A8QXG0_9BACT</name>
<dbReference type="Proteomes" id="UP000282656">
    <property type="component" value="Unassembled WGS sequence"/>
</dbReference>
<dbReference type="InterPro" id="IPR025193">
    <property type="entry name" value="DUF4114"/>
</dbReference>
<proteinExistence type="predicted"/>
<feature type="domain" description="DUF4114" evidence="1">
    <location>
        <begin position="429"/>
        <end position="454"/>
    </location>
</feature>
<gene>
    <name evidence="2" type="ORF">D7X96_05050</name>
</gene>
<dbReference type="EMBL" id="RAWM01000008">
    <property type="protein sequence ID" value="RKH72451.1"/>
    <property type="molecule type" value="Genomic_DNA"/>
</dbReference>
<keyword evidence="3" id="KW-1185">Reference proteome</keyword>
<protein>
    <submittedName>
        <fullName evidence="2">DUF4114 domain-containing protein</fullName>
    </submittedName>
</protein>
<organism evidence="2 3">
    <name type="scientific">Corallococcus interemptor</name>
    <dbReference type="NCBI Taxonomy" id="2316720"/>
    <lineage>
        <taxon>Bacteria</taxon>
        <taxon>Pseudomonadati</taxon>
        <taxon>Myxococcota</taxon>
        <taxon>Myxococcia</taxon>
        <taxon>Myxococcales</taxon>
        <taxon>Cystobacterineae</taxon>
        <taxon>Myxococcaceae</taxon>
        <taxon>Corallococcus</taxon>
    </lineage>
</organism>
<dbReference type="AlphaFoldDB" id="A0A3A8QXG0"/>
<dbReference type="Pfam" id="PF13448">
    <property type="entry name" value="DUF4114"/>
    <property type="match status" value="1"/>
</dbReference>
<reference evidence="3" key="1">
    <citation type="submission" date="2018-09" db="EMBL/GenBank/DDBJ databases">
        <authorList>
            <person name="Livingstone P.G."/>
            <person name="Whitworth D.E."/>
        </authorList>
    </citation>
    <scope>NUCLEOTIDE SEQUENCE [LARGE SCALE GENOMIC DNA]</scope>
    <source>
        <strain evidence="3">AB047A</strain>
    </source>
</reference>
<evidence type="ECO:0000313" key="3">
    <source>
        <dbReference type="Proteomes" id="UP000282656"/>
    </source>
</evidence>
<evidence type="ECO:0000313" key="2">
    <source>
        <dbReference type="EMBL" id="RKH72451.1"/>
    </source>
</evidence>